<feature type="compositionally biased region" description="Basic residues" evidence="5">
    <location>
        <begin position="261"/>
        <end position="271"/>
    </location>
</feature>
<dbReference type="Proteomes" id="UP001152484">
    <property type="component" value="Unassembled WGS sequence"/>
</dbReference>
<name>A0A9P0YFS9_CUSEU</name>
<reference evidence="7" key="1">
    <citation type="submission" date="2022-07" db="EMBL/GenBank/DDBJ databases">
        <authorList>
            <person name="Macas J."/>
            <person name="Novak P."/>
            <person name="Neumann P."/>
        </authorList>
    </citation>
    <scope>NUCLEOTIDE SEQUENCE</scope>
</reference>
<keyword evidence="3" id="KW-0862">Zinc</keyword>
<evidence type="ECO:0000256" key="5">
    <source>
        <dbReference type="SAM" id="MobiDB-lite"/>
    </source>
</evidence>
<evidence type="ECO:0000259" key="6">
    <source>
        <dbReference type="PROSITE" id="PS50966"/>
    </source>
</evidence>
<feature type="region of interest" description="Disordered" evidence="5">
    <location>
        <begin position="200"/>
        <end position="225"/>
    </location>
</feature>
<evidence type="ECO:0000256" key="3">
    <source>
        <dbReference type="ARBA" id="ARBA00022833"/>
    </source>
</evidence>
<dbReference type="OrthoDB" id="1302657at2759"/>
<evidence type="ECO:0000256" key="2">
    <source>
        <dbReference type="ARBA" id="ARBA00022771"/>
    </source>
</evidence>
<evidence type="ECO:0000256" key="4">
    <source>
        <dbReference type="PROSITE-ProRule" id="PRU00325"/>
    </source>
</evidence>
<evidence type="ECO:0000256" key="1">
    <source>
        <dbReference type="ARBA" id="ARBA00022723"/>
    </source>
</evidence>
<dbReference type="EMBL" id="CAMAPE010000001">
    <property type="protein sequence ID" value="CAH9051141.1"/>
    <property type="molecule type" value="Genomic_DNA"/>
</dbReference>
<dbReference type="GO" id="GO:0008270">
    <property type="term" value="F:zinc ion binding"/>
    <property type="evidence" value="ECO:0007669"/>
    <property type="project" value="UniProtKB-KW"/>
</dbReference>
<evidence type="ECO:0000313" key="8">
    <source>
        <dbReference type="Proteomes" id="UP001152484"/>
    </source>
</evidence>
<gene>
    <name evidence="7" type="ORF">CEURO_LOCUS173</name>
</gene>
<dbReference type="InterPro" id="IPR006564">
    <property type="entry name" value="Znf_PMZ"/>
</dbReference>
<dbReference type="Pfam" id="PF04434">
    <property type="entry name" value="SWIM"/>
    <property type="match status" value="1"/>
</dbReference>
<keyword evidence="2 4" id="KW-0863">Zinc-finger</keyword>
<keyword evidence="8" id="KW-1185">Reference proteome</keyword>
<keyword evidence="1" id="KW-0479">Metal-binding</keyword>
<dbReference type="PANTHER" id="PTHR31973">
    <property type="entry name" value="POLYPROTEIN, PUTATIVE-RELATED"/>
    <property type="match status" value="1"/>
</dbReference>
<protein>
    <recommendedName>
        <fullName evidence="6">SWIM-type domain-containing protein</fullName>
    </recommendedName>
</protein>
<evidence type="ECO:0000313" key="7">
    <source>
        <dbReference type="EMBL" id="CAH9051141.1"/>
    </source>
</evidence>
<proteinExistence type="predicted"/>
<feature type="domain" description="SWIM-type" evidence="6">
    <location>
        <begin position="123"/>
        <end position="155"/>
    </location>
</feature>
<dbReference type="SMART" id="SM00575">
    <property type="entry name" value="ZnF_PMZ"/>
    <property type="match status" value="1"/>
</dbReference>
<dbReference type="PANTHER" id="PTHR31973:SF189">
    <property type="entry name" value="TRANSPOSASE, MUDR, PLANT, MULE TRANSPOSASE DOMAIN PROTEIN-RELATED"/>
    <property type="match status" value="1"/>
</dbReference>
<dbReference type="AlphaFoldDB" id="A0A9P0YFS9"/>
<dbReference type="PROSITE" id="PS50966">
    <property type="entry name" value="ZF_SWIM"/>
    <property type="match status" value="1"/>
</dbReference>
<dbReference type="InterPro" id="IPR007527">
    <property type="entry name" value="Znf_SWIM"/>
</dbReference>
<feature type="region of interest" description="Disordered" evidence="5">
    <location>
        <begin position="248"/>
        <end position="271"/>
    </location>
</feature>
<comment type="caution">
    <text evidence="7">The sequence shown here is derived from an EMBL/GenBank/DDBJ whole genome shotgun (WGS) entry which is preliminary data.</text>
</comment>
<organism evidence="7 8">
    <name type="scientific">Cuscuta europaea</name>
    <name type="common">European dodder</name>
    <dbReference type="NCBI Taxonomy" id="41803"/>
    <lineage>
        <taxon>Eukaryota</taxon>
        <taxon>Viridiplantae</taxon>
        <taxon>Streptophyta</taxon>
        <taxon>Embryophyta</taxon>
        <taxon>Tracheophyta</taxon>
        <taxon>Spermatophyta</taxon>
        <taxon>Magnoliopsida</taxon>
        <taxon>eudicotyledons</taxon>
        <taxon>Gunneridae</taxon>
        <taxon>Pentapetalae</taxon>
        <taxon>asterids</taxon>
        <taxon>lamiids</taxon>
        <taxon>Solanales</taxon>
        <taxon>Convolvulaceae</taxon>
        <taxon>Cuscuteae</taxon>
        <taxon>Cuscuta</taxon>
        <taxon>Cuscuta subgen. Cuscuta</taxon>
    </lineage>
</organism>
<sequence>MFRKKLIARPGQIWIFMILVDQWCKAFFRFYPKCDALDNNLSESFNNTLVKCRSKPIIPMLESIRVATMKRIAKKVKFGNRWQGNIGPRIMKKLNTNIYESMGWKVVFNGHDDYEVKRGRHQYQVRLEGRTCSCRVWELNGIPCSHAVCAILDNGGDPETYVDECYSKEVYQRIYSHHLQRMNGELMWKKTQQNDIQAPIPKKMTGWPKKKRKREATEGPSSATTMTRKGRVMTCFICKVAGYNKSKCPTSPMERQTQTRERKRALVKNQA</sequence>
<accession>A0A9P0YFS9</accession>